<sequence length="107" mass="11478">MKTAGPTEQAGAISSDPYTESGHAVRQPSWEPTALQVEESGNNQCKNQKKQILKGEAHRLDRLIVHPRFFSSELCRLGPAAHLGTSGASSTNKDPDRTDFSGGGSKD</sequence>
<dbReference type="EMBL" id="JWIN03000026">
    <property type="protein sequence ID" value="KAB1257486.1"/>
    <property type="molecule type" value="Genomic_DNA"/>
</dbReference>
<reference evidence="2 3" key="1">
    <citation type="journal article" date="2019" name="Mol. Ecol. Resour.">
        <title>Improving Illumina assemblies with Hi-C and long reads: an example with the North African dromedary.</title>
        <authorList>
            <person name="Elbers J.P."/>
            <person name="Rogers M.F."/>
            <person name="Perelman P.L."/>
            <person name="Proskuryakova A.A."/>
            <person name="Serdyukova N.A."/>
            <person name="Johnson W.E."/>
            <person name="Horin P."/>
            <person name="Corander J."/>
            <person name="Murphy D."/>
            <person name="Burger P.A."/>
        </authorList>
    </citation>
    <scope>NUCLEOTIDE SEQUENCE [LARGE SCALE GENOMIC DNA]</scope>
    <source>
        <strain evidence="2">Drom800</strain>
        <tissue evidence="2">Blood</tissue>
    </source>
</reference>
<feature type="region of interest" description="Disordered" evidence="1">
    <location>
        <begin position="80"/>
        <end position="107"/>
    </location>
</feature>
<keyword evidence="3" id="KW-1185">Reference proteome</keyword>
<gene>
    <name evidence="2" type="ORF">Cadr_000026458</name>
</gene>
<evidence type="ECO:0000313" key="2">
    <source>
        <dbReference type="EMBL" id="KAB1257486.1"/>
    </source>
</evidence>
<organism evidence="2 3">
    <name type="scientific">Camelus dromedarius</name>
    <name type="common">Dromedary</name>
    <name type="synonym">Arabian camel</name>
    <dbReference type="NCBI Taxonomy" id="9838"/>
    <lineage>
        <taxon>Eukaryota</taxon>
        <taxon>Metazoa</taxon>
        <taxon>Chordata</taxon>
        <taxon>Craniata</taxon>
        <taxon>Vertebrata</taxon>
        <taxon>Euteleostomi</taxon>
        <taxon>Mammalia</taxon>
        <taxon>Eutheria</taxon>
        <taxon>Laurasiatheria</taxon>
        <taxon>Artiodactyla</taxon>
        <taxon>Tylopoda</taxon>
        <taxon>Camelidae</taxon>
        <taxon>Camelus</taxon>
    </lineage>
</organism>
<feature type="compositionally biased region" description="Basic and acidic residues" evidence="1">
    <location>
        <begin position="93"/>
        <end position="107"/>
    </location>
</feature>
<dbReference type="AlphaFoldDB" id="A0A5N4CF08"/>
<protein>
    <submittedName>
        <fullName evidence="2">Uncharacterized protein</fullName>
    </submittedName>
</protein>
<accession>A0A5N4CF08</accession>
<evidence type="ECO:0000313" key="3">
    <source>
        <dbReference type="Proteomes" id="UP000299084"/>
    </source>
</evidence>
<feature type="region of interest" description="Disordered" evidence="1">
    <location>
        <begin position="1"/>
        <end position="31"/>
    </location>
</feature>
<proteinExistence type="predicted"/>
<name>A0A5N4CF08_CAMDR</name>
<dbReference type="Proteomes" id="UP000299084">
    <property type="component" value="Unassembled WGS sequence"/>
</dbReference>
<comment type="caution">
    <text evidence="2">The sequence shown here is derived from an EMBL/GenBank/DDBJ whole genome shotgun (WGS) entry which is preliminary data.</text>
</comment>
<evidence type="ECO:0000256" key="1">
    <source>
        <dbReference type="SAM" id="MobiDB-lite"/>
    </source>
</evidence>